<keyword evidence="10" id="KW-1185">Reference proteome</keyword>
<dbReference type="Proteomes" id="UP000029864">
    <property type="component" value="Unassembled WGS sequence"/>
</dbReference>
<dbReference type="OrthoDB" id="4943658at2"/>
<dbReference type="eggNOG" id="COG2246">
    <property type="taxonomic scope" value="Bacteria"/>
</dbReference>
<evidence type="ECO:0000256" key="6">
    <source>
        <dbReference type="SAM" id="Phobius"/>
    </source>
</evidence>
<reference evidence="8 10" key="1">
    <citation type="submission" date="2014-08" db="EMBL/GenBank/DDBJ databases">
        <authorList>
            <person name="Sisinthy S."/>
        </authorList>
    </citation>
    <scope>NUCLEOTIDE SEQUENCE [LARGE SCALE GENOMIC DNA]</scope>
    <source>
        <strain evidence="8 10">RuG17</strain>
    </source>
</reference>
<keyword evidence="3 6" id="KW-0812">Transmembrane</keyword>
<dbReference type="RefSeq" id="WP_035836275.1">
    <property type="nucleotide sequence ID" value="NZ_JACHBQ010000001.1"/>
</dbReference>
<protein>
    <submittedName>
        <fullName evidence="9">Putative flippase GtrA</fullName>
    </submittedName>
</protein>
<comment type="subcellular location">
    <subcellularLocation>
        <location evidence="1">Membrane</location>
        <topology evidence="1">Multi-pass membrane protein</topology>
    </subcellularLocation>
</comment>
<proteinExistence type="inferred from homology"/>
<evidence type="ECO:0000313" key="11">
    <source>
        <dbReference type="Proteomes" id="UP000561726"/>
    </source>
</evidence>
<evidence type="ECO:0000259" key="7">
    <source>
        <dbReference type="Pfam" id="PF04138"/>
    </source>
</evidence>
<feature type="domain" description="GtrA/DPMS transmembrane" evidence="7">
    <location>
        <begin position="15"/>
        <end position="133"/>
    </location>
</feature>
<evidence type="ECO:0000313" key="9">
    <source>
        <dbReference type="EMBL" id="MBB5642172.1"/>
    </source>
</evidence>
<evidence type="ECO:0000256" key="5">
    <source>
        <dbReference type="ARBA" id="ARBA00023136"/>
    </source>
</evidence>
<dbReference type="GO" id="GO:0005886">
    <property type="term" value="C:plasma membrane"/>
    <property type="evidence" value="ECO:0007669"/>
    <property type="project" value="TreeGrafter"/>
</dbReference>
<evidence type="ECO:0000313" key="8">
    <source>
        <dbReference type="EMBL" id="KGJ77091.1"/>
    </source>
</evidence>
<dbReference type="EMBL" id="JPXF01000028">
    <property type="protein sequence ID" value="KGJ77091.1"/>
    <property type="molecule type" value="Genomic_DNA"/>
</dbReference>
<evidence type="ECO:0000256" key="1">
    <source>
        <dbReference type="ARBA" id="ARBA00004141"/>
    </source>
</evidence>
<evidence type="ECO:0000256" key="3">
    <source>
        <dbReference type="ARBA" id="ARBA00022692"/>
    </source>
</evidence>
<dbReference type="Proteomes" id="UP000561726">
    <property type="component" value="Unassembled WGS sequence"/>
</dbReference>
<feature type="transmembrane region" description="Helical" evidence="6">
    <location>
        <begin position="45"/>
        <end position="68"/>
    </location>
</feature>
<evidence type="ECO:0000256" key="4">
    <source>
        <dbReference type="ARBA" id="ARBA00022989"/>
    </source>
</evidence>
<dbReference type="AlphaFoldDB" id="A0A099JFY0"/>
<feature type="transmembrane region" description="Helical" evidence="6">
    <location>
        <begin position="16"/>
        <end position="39"/>
    </location>
</feature>
<keyword evidence="5 6" id="KW-0472">Membrane</keyword>
<dbReference type="PANTHER" id="PTHR38459">
    <property type="entry name" value="PROPHAGE BACTOPRENOL-LINKED GLUCOSE TRANSLOCASE HOMOLOG"/>
    <property type="match status" value="1"/>
</dbReference>
<dbReference type="GO" id="GO:0000271">
    <property type="term" value="P:polysaccharide biosynthetic process"/>
    <property type="evidence" value="ECO:0007669"/>
    <property type="project" value="InterPro"/>
</dbReference>
<comment type="caution">
    <text evidence="8">The sequence shown here is derived from an EMBL/GenBank/DDBJ whole genome shotgun (WGS) entry which is preliminary data.</text>
</comment>
<dbReference type="InterPro" id="IPR051401">
    <property type="entry name" value="GtrA_CellWall_Glycosyl"/>
</dbReference>
<name>A0A099JFY0_9MICO</name>
<dbReference type="EMBL" id="JACHBQ010000001">
    <property type="protein sequence ID" value="MBB5642172.1"/>
    <property type="molecule type" value="Genomic_DNA"/>
</dbReference>
<sequence>MLKKLAALARDQRIRFLAVGGTNTLVGYVLFSAFTLWVFHDIYLGYLLSLAVSYVVGITLAFVLYRRFVFPVHGHLLRDFARFVSVYLVAIGINAAALPLLVEVARVPPLLAQLLILVATTLLSFFGHKKFSFHRTPGEHSPPTGPLHP</sequence>
<keyword evidence="4 6" id="KW-1133">Transmembrane helix</keyword>
<evidence type="ECO:0000256" key="2">
    <source>
        <dbReference type="ARBA" id="ARBA00009399"/>
    </source>
</evidence>
<dbReference type="STRING" id="1001240.GY21_08390"/>
<accession>A0A099JFY0</accession>
<dbReference type="InterPro" id="IPR007267">
    <property type="entry name" value="GtrA_DPMS_TM"/>
</dbReference>
<gene>
    <name evidence="9" type="ORF">BJ997_002720</name>
    <name evidence="8" type="ORF">GY21_08390</name>
</gene>
<dbReference type="Pfam" id="PF04138">
    <property type="entry name" value="GtrA_DPMS_TM"/>
    <property type="match status" value="1"/>
</dbReference>
<evidence type="ECO:0000313" key="10">
    <source>
        <dbReference type="Proteomes" id="UP000029864"/>
    </source>
</evidence>
<dbReference type="PANTHER" id="PTHR38459:SF1">
    <property type="entry name" value="PROPHAGE BACTOPRENOL-LINKED GLUCOSE TRANSLOCASE HOMOLOG"/>
    <property type="match status" value="1"/>
</dbReference>
<feature type="transmembrane region" description="Helical" evidence="6">
    <location>
        <begin position="107"/>
        <end position="126"/>
    </location>
</feature>
<feature type="transmembrane region" description="Helical" evidence="6">
    <location>
        <begin position="80"/>
        <end position="101"/>
    </location>
</feature>
<comment type="similarity">
    <text evidence="2">Belongs to the GtrA family.</text>
</comment>
<organism evidence="8 10">
    <name type="scientific">Cryobacterium roopkundense</name>
    <dbReference type="NCBI Taxonomy" id="1001240"/>
    <lineage>
        <taxon>Bacteria</taxon>
        <taxon>Bacillati</taxon>
        <taxon>Actinomycetota</taxon>
        <taxon>Actinomycetes</taxon>
        <taxon>Micrococcales</taxon>
        <taxon>Microbacteriaceae</taxon>
        <taxon>Cryobacterium</taxon>
    </lineage>
</organism>
<reference evidence="9 11" key="2">
    <citation type="submission" date="2020-08" db="EMBL/GenBank/DDBJ databases">
        <title>Sequencing the genomes of 1000 actinobacteria strains.</title>
        <authorList>
            <person name="Klenk H.-P."/>
        </authorList>
    </citation>
    <scope>NUCLEOTIDE SEQUENCE [LARGE SCALE GENOMIC DNA]</scope>
    <source>
        <strain evidence="9 11">DSM 21065</strain>
    </source>
</reference>